<keyword evidence="2" id="KW-1185">Reference proteome</keyword>
<evidence type="ECO:0000313" key="1">
    <source>
        <dbReference type="EMBL" id="TCJ14866.1"/>
    </source>
</evidence>
<reference evidence="1 2" key="1">
    <citation type="submission" date="2019-03" db="EMBL/GenBank/DDBJ databases">
        <title>Whole genome sequence of a novel Rubrobacter taiwanensis strain, isolated from Yellowstone National Park.</title>
        <authorList>
            <person name="Freed S."/>
            <person name="Ramaley R.F."/>
            <person name="Kyndt J.A."/>
        </authorList>
    </citation>
    <scope>NUCLEOTIDE SEQUENCE [LARGE SCALE GENOMIC DNA]</scope>
    <source>
        <strain evidence="1 2">Yellowstone</strain>
    </source>
</reference>
<dbReference type="RefSeq" id="WP_132692718.1">
    <property type="nucleotide sequence ID" value="NZ_SKBU01000031.1"/>
</dbReference>
<proteinExistence type="predicted"/>
<dbReference type="EMBL" id="SKBU01000031">
    <property type="protein sequence ID" value="TCJ14866.1"/>
    <property type="molecule type" value="Genomic_DNA"/>
</dbReference>
<comment type="caution">
    <text evidence="1">The sequence shown here is derived from an EMBL/GenBank/DDBJ whole genome shotgun (WGS) entry which is preliminary data.</text>
</comment>
<gene>
    <name evidence="1" type="ORF">E0L93_14110</name>
</gene>
<dbReference type="AlphaFoldDB" id="A0A4R1BCT6"/>
<sequence length="93" mass="10571">MTSGGEICGRPATRRERCLALCEQHALLYEKAWLVHDAETAVHYLRQWLWIARESHNEFLEGRLLADLTAAEARRSRAYEEMEQARAAAGNSG</sequence>
<evidence type="ECO:0000313" key="2">
    <source>
        <dbReference type="Proteomes" id="UP000295244"/>
    </source>
</evidence>
<name>A0A4R1BCT6_9ACTN</name>
<dbReference type="Proteomes" id="UP000295244">
    <property type="component" value="Unassembled WGS sequence"/>
</dbReference>
<protein>
    <submittedName>
        <fullName evidence="1">Uncharacterized protein</fullName>
    </submittedName>
</protein>
<accession>A0A4R1BCT6</accession>
<organism evidence="1 2">
    <name type="scientific">Rubrobacter taiwanensis</name>
    <dbReference type="NCBI Taxonomy" id="185139"/>
    <lineage>
        <taxon>Bacteria</taxon>
        <taxon>Bacillati</taxon>
        <taxon>Actinomycetota</taxon>
        <taxon>Rubrobacteria</taxon>
        <taxon>Rubrobacterales</taxon>
        <taxon>Rubrobacteraceae</taxon>
        <taxon>Rubrobacter</taxon>
    </lineage>
</organism>